<keyword evidence="2" id="KW-0812">Transmembrane</keyword>
<feature type="region of interest" description="Disordered" evidence="1">
    <location>
        <begin position="124"/>
        <end position="153"/>
    </location>
</feature>
<keyword evidence="2" id="KW-0472">Membrane</keyword>
<feature type="transmembrane region" description="Helical" evidence="2">
    <location>
        <begin position="6"/>
        <end position="29"/>
    </location>
</feature>
<evidence type="ECO:0000256" key="1">
    <source>
        <dbReference type="SAM" id="MobiDB-lite"/>
    </source>
</evidence>
<dbReference type="Pfam" id="PF18936">
    <property type="entry name" value="DUF5684"/>
    <property type="match status" value="1"/>
</dbReference>
<feature type="compositionally biased region" description="Low complexity" evidence="1">
    <location>
        <begin position="130"/>
        <end position="146"/>
    </location>
</feature>
<feature type="transmembrane region" description="Helical" evidence="2">
    <location>
        <begin position="41"/>
        <end position="59"/>
    </location>
</feature>
<gene>
    <name evidence="3" type="ORF">METZ01_LOCUS226380</name>
</gene>
<reference evidence="3" key="1">
    <citation type="submission" date="2018-05" db="EMBL/GenBank/DDBJ databases">
        <authorList>
            <person name="Lanie J.A."/>
            <person name="Ng W.-L."/>
            <person name="Kazmierczak K.M."/>
            <person name="Andrzejewski T.M."/>
            <person name="Davidsen T.M."/>
            <person name="Wayne K.J."/>
            <person name="Tettelin H."/>
            <person name="Glass J.I."/>
            <person name="Rusch D."/>
            <person name="Podicherti R."/>
            <person name="Tsui H.-C.T."/>
            <person name="Winkler M.E."/>
        </authorList>
    </citation>
    <scope>NUCLEOTIDE SEQUENCE</scope>
</reference>
<feature type="transmembrane region" description="Helical" evidence="2">
    <location>
        <begin position="94"/>
        <end position="113"/>
    </location>
</feature>
<dbReference type="AlphaFoldDB" id="A0A382GE70"/>
<feature type="transmembrane region" description="Helical" evidence="2">
    <location>
        <begin position="65"/>
        <end position="82"/>
    </location>
</feature>
<accession>A0A382GE70</accession>
<name>A0A382GE70_9ZZZZ</name>
<protein>
    <recommendedName>
        <fullName evidence="4">Signal peptidase I</fullName>
    </recommendedName>
</protein>
<evidence type="ECO:0008006" key="4">
    <source>
        <dbReference type="Google" id="ProtNLM"/>
    </source>
</evidence>
<evidence type="ECO:0000313" key="3">
    <source>
        <dbReference type="EMBL" id="SVB73526.1"/>
    </source>
</evidence>
<dbReference type="InterPro" id="IPR043739">
    <property type="entry name" value="DUF5684"/>
</dbReference>
<evidence type="ECO:0000256" key="2">
    <source>
        <dbReference type="SAM" id="Phobius"/>
    </source>
</evidence>
<organism evidence="3">
    <name type="scientific">marine metagenome</name>
    <dbReference type="NCBI Taxonomy" id="408172"/>
    <lineage>
        <taxon>unclassified sequences</taxon>
        <taxon>metagenomes</taxon>
        <taxon>ecological metagenomes</taxon>
    </lineage>
</organism>
<sequence>MEGVIGGILAFLGILLIIPCICYIVWVVGVWKTFTKAGKPGWAAIIPIYFNIVILEIIGQPTTRFWWYLIPFYGFYLVILDFNDLCKSFGKDSGFTVGLILLPPVFWCILGFGDARYLGPTVGQQHAASQPDFPQQQQPPQADQPPQDGPPPA</sequence>
<proteinExistence type="predicted"/>
<dbReference type="EMBL" id="UINC01055067">
    <property type="protein sequence ID" value="SVB73526.1"/>
    <property type="molecule type" value="Genomic_DNA"/>
</dbReference>
<keyword evidence="2" id="KW-1133">Transmembrane helix</keyword>